<dbReference type="Pfam" id="PF06985">
    <property type="entry name" value="HET"/>
    <property type="match status" value="1"/>
</dbReference>
<evidence type="ECO:0000259" key="1">
    <source>
        <dbReference type="Pfam" id="PF06985"/>
    </source>
</evidence>
<accession>A0A6A5K1N8</accession>
<dbReference type="PANTHER" id="PTHR33112:SF13">
    <property type="entry name" value="HETEROKARYON INCOMPATIBILITY DOMAIN-CONTAINING PROTEIN"/>
    <property type="match status" value="1"/>
</dbReference>
<proteinExistence type="predicted"/>
<name>A0A6A5K1N8_9PLEO</name>
<protein>
    <submittedName>
        <fullName evidence="2">HET domain-containing protein</fullName>
    </submittedName>
</protein>
<sequence length="682" mass="77130">MKCNICNKFQGKWPIFSRTHREKQKVKGNRNIIVPNFTWEQMLDSSKACYGCRIILSGCRGSFALHDINESNISRCSLHFYYPLHLEDVDDADADKYLKFRLKDGQRFEVELFAVEDANYPIPESWDVIPTLKRTSPRTDSAVALATIKGWIAGCVVDHCTPNSLCDTPERQQLPTRVVDVGQRDGVVKVVETKGARANYICLSHCWGLEQIITTTKSTLQQRMRGIDWDDLSKTFQDAIGLTRALGFEYIWIDSLCIIQDDVQDWNIESARMASVYSNGHVTIAATHSPNGRGGLYTHTPDYAVSGTTPNGEPYCLFFRERIDHQIDAGPETPDMIATETYYPLLSRAWVYQERMLSTRVLHFGRYELFFECKSSIDCECGTIQNHGAGQETPIPLIKIEYADNLSDYDVSSDEAALLPVRYQSARLWRTMVSCYTVLHLTKSKDRLPAIGGLARQLATRRQSKYLAGLWEDSLQDDLLWEVYTASKLKRPRPYPLNAPTWSWASVENFVGYSDFILFTDLDGPVAEEREPVEYFSTVERCTVHKSGVDDFGSIAHGQLVITGRVVEAVLEHQVRTQDDGEVIVDYYASFPGYKLPVASDYLLNYEGPGVTSPGTTVFFLRMALLQLGRVERLISLVLRRSPDILDAFERIGSASLSIRTGSVDARREIFDTAELRTVVIV</sequence>
<dbReference type="PANTHER" id="PTHR33112">
    <property type="entry name" value="DOMAIN PROTEIN, PUTATIVE-RELATED"/>
    <property type="match status" value="1"/>
</dbReference>
<gene>
    <name evidence="2" type="ORF">BDW02DRAFT_239635</name>
</gene>
<dbReference type="AlphaFoldDB" id="A0A6A5K1N8"/>
<reference evidence="2" key="1">
    <citation type="submission" date="2020-01" db="EMBL/GenBank/DDBJ databases">
        <authorList>
            <consortium name="DOE Joint Genome Institute"/>
            <person name="Haridas S."/>
            <person name="Albert R."/>
            <person name="Binder M."/>
            <person name="Bloem J."/>
            <person name="Labutti K."/>
            <person name="Salamov A."/>
            <person name="Andreopoulos B."/>
            <person name="Baker S.E."/>
            <person name="Barry K."/>
            <person name="Bills G."/>
            <person name="Bluhm B.H."/>
            <person name="Cannon C."/>
            <person name="Castanera R."/>
            <person name="Culley D.E."/>
            <person name="Daum C."/>
            <person name="Ezra D."/>
            <person name="Gonzalez J.B."/>
            <person name="Henrissat B."/>
            <person name="Kuo A."/>
            <person name="Liang C."/>
            <person name="Lipzen A."/>
            <person name="Lutzoni F."/>
            <person name="Magnuson J."/>
            <person name="Mondo S."/>
            <person name="Nolan M."/>
            <person name="Ohm R."/>
            <person name="Pangilinan J."/>
            <person name="Park H.-J."/>
            <person name="Ramirez L."/>
            <person name="Alfaro M."/>
            <person name="Sun H."/>
            <person name="Tritt A."/>
            <person name="Yoshinaga Y."/>
            <person name="Zwiers L.-H."/>
            <person name="Turgeon B.G."/>
            <person name="Goodwin S.B."/>
            <person name="Spatafora J.W."/>
            <person name="Crous P.W."/>
            <person name="Grigoriev I.V."/>
        </authorList>
    </citation>
    <scope>NUCLEOTIDE SEQUENCE</scope>
    <source>
        <strain evidence="2">P77</strain>
    </source>
</reference>
<dbReference type="Proteomes" id="UP000800040">
    <property type="component" value="Unassembled WGS sequence"/>
</dbReference>
<dbReference type="InterPro" id="IPR010730">
    <property type="entry name" value="HET"/>
</dbReference>
<dbReference type="OrthoDB" id="3486565at2759"/>
<keyword evidence="3" id="KW-1185">Reference proteome</keyword>
<organism evidence="2 3">
    <name type="scientific">Decorospora gaudefroyi</name>
    <dbReference type="NCBI Taxonomy" id="184978"/>
    <lineage>
        <taxon>Eukaryota</taxon>
        <taxon>Fungi</taxon>
        <taxon>Dikarya</taxon>
        <taxon>Ascomycota</taxon>
        <taxon>Pezizomycotina</taxon>
        <taxon>Dothideomycetes</taxon>
        <taxon>Pleosporomycetidae</taxon>
        <taxon>Pleosporales</taxon>
        <taxon>Pleosporineae</taxon>
        <taxon>Pleosporaceae</taxon>
        <taxon>Decorospora</taxon>
    </lineage>
</organism>
<feature type="domain" description="Heterokaryon incompatibility" evidence="1">
    <location>
        <begin position="200"/>
        <end position="354"/>
    </location>
</feature>
<dbReference type="EMBL" id="ML975547">
    <property type="protein sequence ID" value="KAF1828437.1"/>
    <property type="molecule type" value="Genomic_DNA"/>
</dbReference>
<evidence type="ECO:0000313" key="2">
    <source>
        <dbReference type="EMBL" id="KAF1828437.1"/>
    </source>
</evidence>
<evidence type="ECO:0000313" key="3">
    <source>
        <dbReference type="Proteomes" id="UP000800040"/>
    </source>
</evidence>